<comment type="caution">
    <text evidence="1">The sequence shown here is derived from an EMBL/GenBank/DDBJ whole genome shotgun (WGS) entry which is preliminary data.</text>
</comment>
<dbReference type="AlphaFoldDB" id="A0A0D8HJC8"/>
<accession>A0A0D8HJC8</accession>
<keyword evidence="2" id="KW-1185">Reference proteome</keyword>
<name>A0A0D8HJC8_9ACTN</name>
<dbReference type="EMBL" id="JXYS01000025">
    <property type="protein sequence ID" value="KJF18080.1"/>
    <property type="molecule type" value="Genomic_DNA"/>
</dbReference>
<protein>
    <submittedName>
        <fullName evidence="1">Uncharacterized protein</fullName>
    </submittedName>
</protein>
<evidence type="ECO:0000313" key="1">
    <source>
        <dbReference type="EMBL" id="KJF18080.1"/>
    </source>
</evidence>
<reference evidence="1 2" key="1">
    <citation type="submission" date="2015-01" db="EMBL/GenBank/DDBJ databases">
        <title>Draft genome of the acidophilic iron oxidizer Acidithrix ferrooxidans strain Py-F3.</title>
        <authorList>
            <person name="Poehlein A."/>
            <person name="Eisen S."/>
            <person name="Schloemann M."/>
            <person name="Johnson B.D."/>
            <person name="Daniel R."/>
            <person name="Muehling M."/>
        </authorList>
    </citation>
    <scope>NUCLEOTIDE SEQUENCE [LARGE SCALE GENOMIC DNA]</scope>
    <source>
        <strain evidence="1 2">Py-F3</strain>
    </source>
</reference>
<organism evidence="1 2">
    <name type="scientific">Acidithrix ferrooxidans</name>
    <dbReference type="NCBI Taxonomy" id="1280514"/>
    <lineage>
        <taxon>Bacteria</taxon>
        <taxon>Bacillati</taxon>
        <taxon>Actinomycetota</taxon>
        <taxon>Acidimicrobiia</taxon>
        <taxon>Acidimicrobiales</taxon>
        <taxon>Acidimicrobiaceae</taxon>
        <taxon>Acidithrix</taxon>
    </lineage>
</organism>
<dbReference type="Proteomes" id="UP000032360">
    <property type="component" value="Unassembled WGS sequence"/>
</dbReference>
<sequence length="56" mass="6263">MVGQFSDVVAFGRFILRVLIDKVYFHSYLGVFLKLLDGSIGCNSGEIRSLLVLREA</sequence>
<evidence type="ECO:0000313" key="2">
    <source>
        <dbReference type="Proteomes" id="UP000032360"/>
    </source>
</evidence>
<gene>
    <name evidence="1" type="ORF">AXFE_09810</name>
</gene>
<proteinExistence type="predicted"/>